<feature type="chain" id="PRO_5008147579" evidence="1">
    <location>
        <begin position="24"/>
        <end position="316"/>
    </location>
</feature>
<dbReference type="Proteomes" id="UP000050741">
    <property type="component" value="Unassembled WGS sequence"/>
</dbReference>
<keyword evidence="1" id="KW-0732">Signal</keyword>
<proteinExistence type="predicted"/>
<organism evidence="2 3">
    <name type="scientific">Globodera pallida</name>
    <name type="common">Potato cyst nematode worm</name>
    <name type="synonym">Heterodera pallida</name>
    <dbReference type="NCBI Taxonomy" id="36090"/>
    <lineage>
        <taxon>Eukaryota</taxon>
        <taxon>Metazoa</taxon>
        <taxon>Ecdysozoa</taxon>
        <taxon>Nematoda</taxon>
        <taxon>Chromadorea</taxon>
        <taxon>Rhabditida</taxon>
        <taxon>Tylenchina</taxon>
        <taxon>Tylenchomorpha</taxon>
        <taxon>Tylenchoidea</taxon>
        <taxon>Heteroderidae</taxon>
        <taxon>Heteroderinae</taxon>
        <taxon>Globodera</taxon>
    </lineage>
</organism>
<dbReference type="WBParaSite" id="GPLIN_001209900">
    <property type="protein sequence ID" value="GPLIN_001209900"/>
    <property type="gene ID" value="GPLIN_001209900"/>
</dbReference>
<dbReference type="AlphaFoldDB" id="A0A183CGU4"/>
<keyword evidence="2" id="KW-1185">Reference proteome</keyword>
<evidence type="ECO:0000313" key="2">
    <source>
        <dbReference type="Proteomes" id="UP000050741"/>
    </source>
</evidence>
<name>A0A183CGU4_GLOPA</name>
<evidence type="ECO:0000313" key="3">
    <source>
        <dbReference type="WBParaSite" id="GPLIN_001209900"/>
    </source>
</evidence>
<accession>A0A183CGU4</accession>
<evidence type="ECO:0000256" key="1">
    <source>
        <dbReference type="SAM" id="SignalP"/>
    </source>
</evidence>
<sequence length="316" mass="35942">MNSHFKFLIFCVIIFSTTLTTSATNDDASLLKLQTTAKQFAEHITHCQFTFGPLPFNSPEEIQSPQKRWESTRQEATSNMATSCEVPVDYRISTPMATAIQKNFSIYYMDNTTTVPKNFFEYLPENMLAANDPNASEEQLVIVLKKIFKRSKMVTTVLLNGTEQTKQSLPFLKRELRLMNHRFCLFRLMGNFRDKAARTLYFMPGFIGYNKDVAKRMLDLYKDLNNQTLIDAVIDGEHVLDKVNSPSSSSLHGNLLEADGKAAIYFVIQSWAKSLPECADDSPAHVMIKNGNAMERTAPTCRPKWRNLAKIQQRVG</sequence>
<protein>
    <submittedName>
        <fullName evidence="3">Secreted protein</fullName>
    </submittedName>
</protein>
<reference evidence="2" key="1">
    <citation type="submission" date="2013-12" db="EMBL/GenBank/DDBJ databases">
        <authorList>
            <person name="Aslett M."/>
        </authorList>
    </citation>
    <scope>NUCLEOTIDE SEQUENCE [LARGE SCALE GENOMIC DNA]</scope>
    <source>
        <strain evidence="2">Lindley</strain>
    </source>
</reference>
<reference evidence="2" key="2">
    <citation type="submission" date="2014-05" db="EMBL/GenBank/DDBJ databases">
        <title>The genome and life-stage specific transcriptomes of Globodera pallida elucidate key aspects of plant parasitism by a cyst nematode.</title>
        <authorList>
            <person name="Cotton J.A."/>
            <person name="Lilley C.J."/>
            <person name="Jones L.M."/>
            <person name="Kikuchi T."/>
            <person name="Reid A.J."/>
            <person name="Thorpe P."/>
            <person name="Tsai I.J."/>
            <person name="Beasley H."/>
            <person name="Blok V."/>
            <person name="Cock P.J.A."/>
            <person name="Van den Akker S.E."/>
            <person name="Holroyd N."/>
            <person name="Hunt M."/>
            <person name="Mantelin S."/>
            <person name="Naghra H."/>
            <person name="Pain A."/>
            <person name="Palomares-Rius J.E."/>
            <person name="Zarowiecki M."/>
            <person name="Berriman M."/>
            <person name="Jones J.T."/>
            <person name="Urwin P.E."/>
        </authorList>
    </citation>
    <scope>NUCLEOTIDE SEQUENCE [LARGE SCALE GENOMIC DNA]</scope>
    <source>
        <strain evidence="2">Lindley</strain>
    </source>
</reference>
<feature type="signal peptide" evidence="1">
    <location>
        <begin position="1"/>
        <end position="23"/>
    </location>
</feature>
<reference evidence="3" key="3">
    <citation type="submission" date="2016-06" db="UniProtKB">
        <authorList>
            <consortium name="WormBaseParasite"/>
        </authorList>
    </citation>
    <scope>IDENTIFICATION</scope>
</reference>